<name>A0A2T4N8D5_AERVE</name>
<dbReference type="SUPFAM" id="SSF53850">
    <property type="entry name" value="Periplasmic binding protein-like II"/>
    <property type="match status" value="1"/>
</dbReference>
<dbReference type="InterPro" id="IPR001638">
    <property type="entry name" value="Solute-binding_3/MltF_N"/>
</dbReference>
<sequence>MKKLHSLFLLAALPLALMTSAQAESSLAAIQSAGAIKIGTEGAYPPFTYHDKSGKLVGFDVEIGELIAKGLGVKPEFVEGKWDGLIAGVDAKRYDLVLNEVAITPERLKKYDFSDPYITSKAVIVVHSDNHSINSFADLKGKKSSQSLTSNFAQLAKSSGAEVVATEGFNQSLQLVLTGRVDATINDSLSFLDFKKQKPDAKLRVAATEAKGDQSAVLLAKGQPELLAAINQALRTAKQDGSYQKISLKYFGSDVSQ</sequence>
<gene>
    <name evidence="4" type="ORF">DAA48_00175</name>
</gene>
<evidence type="ECO:0000313" key="5">
    <source>
        <dbReference type="Proteomes" id="UP000241986"/>
    </source>
</evidence>
<dbReference type="CDD" id="cd13711">
    <property type="entry name" value="PBP2_Ngo0372_TcyA"/>
    <property type="match status" value="1"/>
</dbReference>
<dbReference type="PANTHER" id="PTHR35936:SF34">
    <property type="entry name" value="ABC TRANSPORTER EXTRACELLULAR-BINDING PROTEIN YCKB-RELATED"/>
    <property type="match status" value="1"/>
</dbReference>
<dbReference type="RefSeq" id="WP_107682168.1">
    <property type="nucleotide sequence ID" value="NZ_CAWQUB010000001.1"/>
</dbReference>
<feature type="domain" description="Solute-binding protein family 3/N-terminal" evidence="3">
    <location>
        <begin position="35"/>
        <end position="254"/>
    </location>
</feature>
<comment type="caution">
    <text evidence="4">The sequence shown here is derived from an EMBL/GenBank/DDBJ whole genome shotgun (WGS) entry which is preliminary data.</text>
</comment>
<dbReference type="Pfam" id="PF00497">
    <property type="entry name" value="SBP_bac_3"/>
    <property type="match status" value="1"/>
</dbReference>
<dbReference type="SMART" id="SM00062">
    <property type="entry name" value="PBPb"/>
    <property type="match status" value="1"/>
</dbReference>
<accession>A0A2T4N8D5</accession>
<protein>
    <submittedName>
        <fullName evidence="4">Amino acid ABC transporter substrate-binding protein</fullName>
    </submittedName>
</protein>
<evidence type="ECO:0000313" key="4">
    <source>
        <dbReference type="EMBL" id="PTH83091.1"/>
    </source>
</evidence>
<comment type="similarity">
    <text evidence="1">Belongs to the bacterial solute-binding protein 3 family.</text>
</comment>
<evidence type="ECO:0000256" key="1">
    <source>
        <dbReference type="ARBA" id="ARBA00010333"/>
    </source>
</evidence>
<dbReference type="AlphaFoldDB" id="A0A2T4N8D5"/>
<dbReference type="Proteomes" id="UP000241986">
    <property type="component" value="Unassembled WGS sequence"/>
</dbReference>
<evidence type="ECO:0000256" key="2">
    <source>
        <dbReference type="ARBA" id="ARBA00022729"/>
    </source>
</evidence>
<organism evidence="4 5">
    <name type="scientific">Aeromonas veronii</name>
    <dbReference type="NCBI Taxonomy" id="654"/>
    <lineage>
        <taxon>Bacteria</taxon>
        <taxon>Pseudomonadati</taxon>
        <taxon>Pseudomonadota</taxon>
        <taxon>Gammaproteobacteria</taxon>
        <taxon>Aeromonadales</taxon>
        <taxon>Aeromonadaceae</taxon>
        <taxon>Aeromonas</taxon>
    </lineage>
</organism>
<reference evidence="4 5" key="1">
    <citation type="submission" date="2018-03" db="EMBL/GenBank/DDBJ databases">
        <title>Aeromonas veronii whole genome sequencing and analysis.</title>
        <authorList>
            <person name="Xie H."/>
            <person name="Liu T."/>
            <person name="Wang K."/>
        </authorList>
    </citation>
    <scope>NUCLEOTIDE SEQUENCE [LARGE SCALE GENOMIC DNA]</scope>
    <source>
        <strain evidence="4 5">XH.VA.1</strain>
    </source>
</reference>
<evidence type="ECO:0000259" key="3">
    <source>
        <dbReference type="SMART" id="SM00062"/>
    </source>
</evidence>
<dbReference type="EMBL" id="PZKL01000001">
    <property type="protein sequence ID" value="PTH83091.1"/>
    <property type="molecule type" value="Genomic_DNA"/>
</dbReference>
<dbReference type="PANTHER" id="PTHR35936">
    <property type="entry name" value="MEMBRANE-BOUND LYTIC MUREIN TRANSGLYCOSYLASE F"/>
    <property type="match status" value="1"/>
</dbReference>
<dbReference type="Gene3D" id="3.40.190.10">
    <property type="entry name" value="Periplasmic binding protein-like II"/>
    <property type="match status" value="2"/>
</dbReference>
<proteinExistence type="inferred from homology"/>
<keyword evidence="2" id="KW-0732">Signal</keyword>